<dbReference type="Proteomes" id="UP000024376">
    <property type="component" value="Unassembled WGS sequence"/>
</dbReference>
<protein>
    <submittedName>
        <fullName evidence="2">Uncharacterized protein</fullName>
    </submittedName>
</protein>
<reference evidence="3" key="1">
    <citation type="journal article" date="2013" name="Ind. Biotechnol.">
        <title>Comparative genomics analysis of Trichoderma reesei strains.</title>
        <authorList>
            <person name="Koike H."/>
            <person name="Aerts A."/>
            <person name="LaButti K."/>
            <person name="Grigoriev I.V."/>
            <person name="Baker S.E."/>
        </authorList>
    </citation>
    <scope>NUCLEOTIDE SEQUENCE [LARGE SCALE GENOMIC DNA]</scope>
    <source>
        <strain evidence="3">ATCC 56765 / BCRC 32924 / NRRL 11460 / Rut C-30</strain>
    </source>
</reference>
<dbReference type="HOGENOM" id="CLU_1001375_0_0_1"/>
<feature type="region of interest" description="Disordered" evidence="1">
    <location>
        <begin position="1"/>
        <end position="41"/>
    </location>
</feature>
<organism evidence="2 3">
    <name type="scientific">Hypocrea jecorina (strain ATCC 56765 / BCRC 32924 / NRRL 11460 / Rut C-30)</name>
    <name type="common">Trichoderma reesei</name>
    <dbReference type="NCBI Taxonomy" id="1344414"/>
    <lineage>
        <taxon>Eukaryota</taxon>
        <taxon>Fungi</taxon>
        <taxon>Dikarya</taxon>
        <taxon>Ascomycota</taxon>
        <taxon>Pezizomycotina</taxon>
        <taxon>Sordariomycetes</taxon>
        <taxon>Hypocreomycetidae</taxon>
        <taxon>Hypocreales</taxon>
        <taxon>Hypocreaceae</taxon>
        <taxon>Trichoderma</taxon>
    </lineage>
</organism>
<gene>
    <name evidence="2" type="ORF">M419DRAFT_9584</name>
</gene>
<evidence type="ECO:0000313" key="2">
    <source>
        <dbReference type="EMBL" id="ETS00929.1"/>
    </source>
</evidence>
<name>A0A024S6K0_HYPJR</name>
<sequence>MGEYFRPAQWAAPNMTPSGDARVVQKRSSDEMDAADEMQPAFKRPALAERLEAAAARQEVVMSEAAAGDESSRICPHIPKRPWQQEDALKDTGGWPGCGPTEVLQFYGLAVEEFIKHWDLQDAHGSYWYQRWPTQQGNPPPCTLHEMPIQAMKLLPGKTFFYIDEMVNSIQQRVNGTDKEPLLFELFAGVAHTGYGGSGEWGQKFQYFQLEDLFGGPPYITGVKMFTHGEYHETRDFLKATKADDNCYCLCEVMQDGESELGWSLVIHEIQPVSWETMRCAHASIGKTTGEGVVERQTTMCMGEDFW</sequence>
<accession>A0A024S6K0</accession>
<dbReference type="KEGG" id="trr:M419DRAFT_9584"/>
<proteinExistence type="predicted"/>
<dbReference type="AlphaFoldDB" id="A0A024S6K0"/>
<dbReference type="OrthoDB" id="5397183at2759"/>
<dbReference type="EMBL" id="KI911150">
    <property type="protein sequence ID" value="ETS00929.1"/>
    <property type="molecule type" value="Genomic_DNA"/>
</dbReference>
<evidence type="ECO:0000256" key="1">
    <source>
        <dbReference type="SAM" id="MobiDB-lite"/>
    </source>
</evidence>
<evidence type="ECO:0000313" key="3">
    <source>
        <dbReference type="Proteomes" id="UP000024376"/>
    </source>
</evidence>